<proteinExistence type="predicted"/>
<evidence type="ECO:0000256" key="1">
    <source>
        <dbReference type="ARBA" id="ARBA00022741"/>
    </source>
</evidence>
<dbReference type="InParanoid" id="A0A0D0DYK3"/>
<evidence type="ECO:0000313" key="5">
    <source>
        <dbReference type="Proteomes" id="UP000054538"/>
    </source>
</evidence>
<keyword evidence="2" id="KW-0067">ATP-binding</keyword>
<dbReference type="GO" id="GO:0005737">
    <property type="term" value="C:cytoplasm"/>
    <property type="evidence" value="ECO:0007669"/>
    <property type="project" value="TreeGrafter"/>
</dbReference>
<evidence type="ECO:0000313" key="4">
    <source>
        <dbReference type="EMBL" id="KIK91749.1"/>
    </source>
</evidence>
<dbReference type="AlphaFoldDB" id="A0A0D0DYK3"/>
<feature type="non-terminal residue" evidence="4">
    <location>
        <position position="1"/>
    </location>
</feature>
<dbReference type="STRING" id="930991.A0A0D0DYK3"/>
<dbReference type="GO" id="GO:0016887">
    <property type="term" value="F:ATP hydrolysis activity"/>
    <property type="evidence" value="ECO:0007669"/>
    <property type="project" value="TreeGrafter"/>
</dbReference>
<dbReference type="InterPro" id="IPR019489">
    <property type="entry name" value="Clp_ATPase_C"/>
</dbReference>
<dbReference type="OrthoDB" id="47330at2759"/>
<dbReference type="Proteomes" id="UP000054538">
    <property type="component" value="Unassembled WGS sequence"/>
</dbReference>
<evidence type="ECO:0000259" key="3">
    <source>
        <dbReference type="SMART" id="SM01086"/>
    </source>
</evidence>
<accession>A0A0D0DYK3</accession>
<protein>
    <recommendedName>
        <fullName evidence="3">Clp ATPase C-terminal domain-containing protein</fullName>
    </recommendedName>
</protein>
<dbReference type="EMBL" id="KN825353">
    <property type="protein sequence ID" value="KIK91749.1"/>
    <property type="molecule type" value="Genomic_DNA"/>
</dbReference>
<name>A0A0D0DYK3_9AGAM</name>
<sequence length="99" mass="11212">NSMLIFNKLSWNAVLDIVCLRLNGVAERLKDQHIILDVDNATKNLLFEKGYSAIYGARAIAHVVQTDVLFSLSQKLLKGTIWYVAVPRSLKKPLTCNRR</sequence>
<organism evidence="4 5">
    <name type="scientific">Paxillus rubicundulus Ve08.2h10</name>
    <dbReference type="NCBI Taxonomy" id="930991"/>
    <lineage>
        <taxon>Eukaryota</taxon>
        <taxon>Fungi</taxon>
        <taxon>Dikarya</taxon>
        <taxon>Basidiomycota</taxon>
        <taxon>Agaricomycotina</taxon>
        <taxon>Agaricomycetes</taxon>
        <taxon>Agaricomycetidae</taxon>
        <taxon>Boletales</taxon>
        <taxon>Paxilineae</taxon>
        <taxon>Paxillaceae</taxon>
        <taxon>Paxillus</taxon>
    </lineage>
</organism>
<evidence type="ECO:0000256" key="2">
    <source>
        <dbReference type="ARBA" id="ARBA00022840"/>
    </source>
</evidence>
<dbReference type="GO" id="GO:0034605">
    <property type="term" value="P:cellular response to heat"/>
    <property type="evidence" value="ECO:0007669"/>
    <property type="project" value="TreeGrafter"/>
</dbReference>
<dbReference type="GO" id="GO:0005524">
    <property type="term" value="F:ATP binding"/>
    <property type="evidence" value="ECO:0007669"/>
    <property type="project" value="UniProtKB-KW"/>
</dbReference>
<gene>
    <name evidence="4" type="ORF">PAXRUDRAFT_148815</name>
</gene>
<dbReference type="PANTHER" id="PTHR11638">
    <property type="entry name" value="ATP-DEPENDENT CLP PROTEASE"/>
    <property type="match status" value="1"/>
</dbReference>
<feature type="domain" description="Clp ATPase C-terminal" evidence="3">
    <location>
        <begin position="9"/>
        <end position="96"/>
    </location>
</feature>
<dbReference type="Gene3D" id="1.10.8.60">
    <property type="match status" value="1"/>
</dbReference>
<reference evidence="4 5" key="1">
    <citation type="submission" date="2014-04" db="EMBL/GenBank/DDBJ databases">
        <authorList>
            <consortium name="DOE Joint Genome Institute"/>
            <person name="Kuo A."/>
            <person name="Kohler A."/>
            <person name="Jargeat P."/>
            <person name="Nagy L.G."/>
            <person name="Floudas D."/>
            <person name="Copeland A."/>
            <person name="Barry K.W."/>
            <person name="Cichocki N."/>
            <person name="Veneault-Fourrey C."/>
            <person name="LaButti K."/>
            <person name="Lindquist E.A."/>
            <person name="Lipzen A."/>
            <person name="Lundell T."/>
            <person name="Morin E."/>
            <person name="Murat C."/>
            <person name="Sun H."/>
            <person name="Tunlid A."/>
            <person name="Henrissat B."/>
            <person name="Grigoriev I.V."/>
            <person name="Hibbett D.S."/>
            <person name="Martin F."/>
            <person name="Nordberg H.P."/>
            <person name="Cantor M.N."/>
            <person name="Hua S.X."/>
        </authorList>
    </citation>
    <scope>NUCLEOTIDE SEQUENCE [LARGE SCALE GENOMIC DNA]</scope>
    <source>
        <strain evidence="4 5">Ve08.2h10</strain>
    </source>
</reference>
<keyword evidence="1" id="KW-0547">Nucleotide-binding</keyword>
<reference evidence="5" key="2">
    <citation type="submission" date="2015-01" db="EMBL/GenBank/DDBJ databases">
        <title>Evolutionary Origins and Diversification of the Mycorrhizal Mutualists.</title>
        <authorList>
            <consortium name="DOE Joint Genome Institute"/>
            <consortium name="Mycorrhizal Genomics Consortium"/>
            <person name="Kohler A."/>
            <person name="Kuo A."/>
            <person name="Nagy L.G."/>
            <person name="Floudas D."/>
            <person name="Copeland A."/>
            <person name="Barry K.W."/>
            <person name="Cichocki N."/>
            <person name="Veneault-Fourrey C."/>
            <person name="LaButti K."/>
            <person name="Lindquist E.A."/>
            <person name="Lipzen A."/>
            <person name="Lundell T."/>
            <person name="Morin E."/>
            <person name="Murat C."/>
            <person name="Riley R."/>
            <person name="Ohm R."/>
            <person name="Sun H."/>
            <person name="Tunlid A."/>
            <person name="Henrissat B."/>
            <person name="Grigoriev I.V."/>
            <person name="Hibbett D.S."/>
            <person name="Martin F."/>
        </authorList>
    </citation>
    <scope>NUCLEOTIDE SEQUENCE [LARGE SCALE GENOMIC DNA]</scope>
    <source>
        <strain evidence="5">Ve08.2h10</strain>
    </source>
</reference>
<dbReference type="SMART" id="SM01086">
    <property type="entry name" value="ClpB_D2-small"/>
    <property type="match status" value="1"/>
</dbReference>
<keyword evidence="5" id="KW-1185">Reference proteome</keyword>
<dbReference type="PANTHER" id="PTHR11638:SF176">
    <property type="entry name" value="HEAT SHOCK PROTEIN 78, MITOCHONDRIAL"/>
    <property type="match status" value="1"/>
</dbReference>
<dbReference type="Pfam" id="PF10431">
    <property type="entry name" value="ClpB_D2-small"/>
    <property type="match status" value="1"/>
</dbReference>
<dbReference type="InterPro" id="IPR050130">
    <property type="entry name" value="ClpA_ClpB"/>
</dbReference>
<dbReference type="HOGENOM" id="CLU_2326389_0_0_1"/>